<sequence>MLVLLLSHFVLACETNTIEPAYYGALEGTVVDGSSGSKPLANVVITTNPATTSFTTDAQGKFTLPNLLVGKYALSIRKTDYKTETVNVQVQEGTPTLVTVVMEKASGSNRRPNAPSNPTPANGAAGQPSRLTLKWRVTDPDAGDSLKSDVLIYESNSLDQKQVLTNSRDTVVTIDVKYNTTYFWQVTVRDKAGETVRGDVWRFQTSALPDNRYLYVREVGGNTDIYSSDNAGNNLTRLTTSAFLETAPQLSPTRDRIAYTSNATGRYQLYTMNRDGSDSRQITPGMIPVEGYGNYGLAYHWSPDGSQLIYASNDKLWRINRDGTGLVQVATAPAGRNFRECDWTAQSNRIIVQTVGTNIYDAEFYIMNADGSNLAKVIDNLPGRLDSPSFSIDGSRLLYSRDVDGYEQVSGRQLNGHIFMQKLDGTGVVDLSPPSTGSITGKPAGTNDLFPRFSPDGAKVIFVNVNNDGISVPEIWIMDLDGKNRAKLFANATLPDWK</sequence>
<dbReference type="SUPFAM" id="SSF49265">
    <property type="entry name" value="Fibronectin type III"/>
    <property type="match status" value="1"/>
</dbReference>
<dbReference type="InterPro" id="IPR036116">
    <property type="entry name" value="FN3_sf"/>
</dbReference>
<keyword evidence="4" id="KW-1185">Reference proteome</keyword>
<evidence type="ECO:0000313" key="4">
    <source>
        <dbReference type="Proteomes" id="UP001499909"/>
    </source>
</evidence>
<dbReference type="InterPro" id="IPR011042">
    <property type="entry name" value="6-blade_b-propeller_TolB-like"/>
</dbReference>
<gene>
    <name evidence="3" type="ORF">GCM10022406_09170</name>
</gene>
<name>A0ABP7MPN8_9BACT</name>
<dbReference type="InterPro" id="IPR011659">
    <property type="entry name" value="WD40"/>
</dbReference>
<comment type="caution">
    <text evidence="3">The sequence shown here is derived from an EMBL/GenBank/DDBJ whole genome shotgun (WGS) entry which is preliminary data.</text>
</comment>
<dbReference type="Pfam" id="PF07676">
    <property type="entry name" value="PD40"/>
    <property type="match status" value="3"/>
</dbReference>
<reference evidence="4" key="1">
    <citation type="journal article" date="2019" name="Int. J. Syst. Evol. Microbiol.">
        <title>The Global Catalogue of Microorganisms (GCM) 10K type strain sequencing project: providing services to taxonomists for standard genome sequencing and annotation.</title>
        <authorList>
            <consortium name="The Broad Institute Genomics Platform"/>
            <consortium name="The Broad Institute Genome Sequencing Center for Infectious Disease"/>
            <person name="Wu L."/>
            <person name="Ma J."/>
        </authorList>
    </citation>
    <scope>NUCLEOTIDE SEQUENCE [LARGE SCALE GENOMIC DNA]</scope>
    <source>
        <strain evidence="4">JCM 17214</strain>
    </source>
</reference>
<dbReference type="PANTHER" id="PTHR36842:SF1">
    <property type="entry name" value="PROTEIN TOLB"/>
    <property type="match status" value="1"/>
</dbReference>
<dbReference type="Gene3D" id="2.120.10.30">
    <property type="entry name" value="TolB, C-terminal domain"/>
    <property type="match status" value="2"/>
</dbReference>
<feature type="region of interest" description="Disordered" evidence="2">
    <location>
        <begin position="105"/>
        <end position="129"/>
    </location>
</feature>
<dbReference type="PANTHER" id="PTHR36842">
    <property type="entry name" value="PROTEIN TOLB HOMOLOG"/>
    <property type="match status" value="1"/>
</dbReference>
<dbReference type="Pfam" id="PF13620">
    <property type="entry name" value="CarboxypepD_reg"/>
    <property type="match status" value="1"/>
</dbReference>
<dbReference type="InterPro" id="IPR013784">
    <property type="entry name" value="Carb-bd-like_fold"/>
</dbReference>
<accession>A0ABP7MPN8</accession>
<organism evidence="3 4">
    <name type="scientific">Hymenobacter algoricola</name>
    <dbReference type="NCBI Taxonomy" id="486267"/>
    <lineage>
        <taxon>Bacteria</taxon>
        <taxon>Pseudomonadati</taxon>
        <taxon>Bacteroidota</taxon>
        <taxon>Cytophagia</taxon>
        <taxon>Cytophagales</taxon>
        <taxon>Hymenobacteraceae</taxon>
        <taxon>Hymenobacter</taxon>
    </lineage>
</organism>
<evidence type="ECO:0000313" key="3">
    <source>
        <dbReference type="EMBL" id="GAA3925313.1"/>
    </source>
</evidence>
<evidence type="ECO:0000256" key="1">
    <source>
        <dbReference type="ARBA" id="ARBA00009820"/>
    </source>
</evidence>
<protein>
    <recommendedName>
        <fullName evidence="5">Fibronectin type-III domain-containing protein</fullName>
    </recommendedName>
</protein>
<feature type="compositionally biased region" description="Polar residues" evidence="2">
    <location>
        <begin position="106"/>
        <end position="120"/>
    </location>
</feature>
<dbReference type="Gene3D" id="2.60.40.1120">
    <property type="entry name" value="Carboxypeptidase-like, regulatory domain"/>
    <property type="match status" value="1"/>
</dbReference>
<dbReference type="EMBL" id="BAABDH010000016">
    <property type="protein sequence ID" value="GAA3925313.1"/>
    <property type="molecule type" value="Genomic_DNA"/>
</dbReference>
<dbReference type="SUPFAM" id="SSF69304">
    <property type="entry name" value="Tricorn protease N-terminal domain"/>
    <property type="match status" value="1"/>
</dbReference>
<dbReference type="Proteomes" id="UP001499909">
    <property type="component" value="Unassembled WGS sequence"/>
</dbReference>
<proteinExistence type="inferred from homology"/>
<evidence type="ECO:0000256" key="2">
    <source>
        <dbReference type="SAM" id="MobiDB-lite"/>
    </source>
</evidence>
<evidence type="ECO:0008006" key="5">
    <source>
        <dbReference type="Google" id="ProtNLM"/>
    </source>
</evidence>
<comment type="similarity">
    <text evidence="1">Belongs to the TolB family.</text>
</comment>
<dbReference type="SUPFAM" id="SSF49452">
    <property type="entry name" value="Starch-binding domain-like"/>
    <property type="match status" value="1"/>
</dbReference>